<gene>
    <name evidence="2" type="ORF">SAMN04489716_1740</name>
</gene>
<dbReference type="InterPro" id="IPR025326">
    <property type="entry name" value="DUF4232"/>
</dbReference>
<dbReference type="STRING" id="113562.SAMN04489716_1740"/>
<dbReference type="EMBL" id="LT629758">
    <property type="protein sequence ID" value="SDS83398.1"/>
    <property type="molecule type" value="Genomic_DNA"/>
</dbReference>
<protein>
    <recommendedName>
        <fullName evidence="1">DUF4232 domain-containing protein</fullName>
    </recommendedName>
</protein>
<sequence>MTRNAPRGTAARMLMTFPPALLIVAVAVGLVGAPRTSEAAVGETVTEPSVAPADCLTDDLTGTLIGVPRQAGSGVREAVLQLTNTSTTACQIQGWPEVALVTPPGEVVKVPTEMIGTAAAVIDLEPESSTWSRIQWDVCTADSSGCGVGVALQFIVDPESAGSVAESADVPEADRDGITMTALRVGPFQVTRDADPLS</sequence>
<evidence type="ECO:0000313" key="3">
    <source>
        <dbReference type="Proteomes" id="UP000198688"/>
    </source>
</evidence>
<proteinExistence type="predicted"/>
<dbReference type="Pfam" id="PF14016">
    <property type="entry name" value="DUF4232"/>
    <property type="match status" value="1"/>
</dbReference>
<accession>A0A1H1VF25</accession>
<evidence type="ECO:0000313" key="2">
    <source>
        <dbReference type="EMBL" id="SDS83398.1"/>
    </source>
</evidence>
<dbReference type="RefSeq" id="WP_092543182.1">
    <property type="nucleotide sequence ID" value="NZ_BOMJ01000011.1"/>
</dbReference>
<name>A0A1H1VF25_9ACTN</name>
<feature type="domain" description="DUF4232" evidence="1">
    <location>
        <begin position="55"/>
        <end position="189"/>
    </location>
</feature>
<dbReference type="Proteomes" id="UP000198688">
    <property type="component" value="Chromosome I"/>
</dbReference>
<evidence type="ECO:0000259" key="1">
    <source>
        <dbReference type="Pfam" id="PF14016"/>
    </source>
</evidence>
<organism evidence="2 3">
    <name type="scientific">Actinoplanes derwentensis</name>
    <dbReference type="NCBI Taxonomy" id="113562"/>
    <lineage>
        <taxon>Bacteria</taxon>
        <taxon>Bacillati</taxon>
        <taxon>Actinomycetota</taxon>
        <taxon>Actinomycetes</taxon>
        <taxon>Micromonosporales</taxon>
        <taxon>Micromonosporaceae</taxon>
        <taxon>Actinoplanes</taxon>
    </lineage>
</organism>
<keyword evidence="3" id="KW-1185">Reference proteome</keyword>
<dbReference type="OrthoDB" id="3297425at2"/>
<dbReference type="AlphaFoldDB" id="A0A1H1VF25"/>
<reference evidence="2 3" key="1">
    <citation type="submission" date="2016-10" db="EMBL/GenBank/DDBJ databases">
        <authorList>
            <person name="de Groot N.N."/>
        </authorList>
    </citation>
    <scope>NUCLEOTIDE SEQUENCE [LARGE SCALE GENOMIC DNA]</scope>
    <source>
        <strain evidence="2 3">DSM 43941</strain>
    </source>
</reference>